<keyword evidence="2" id="KW-1185">Reference proteome</keyword>
<proteinExistence type="predicted"/>
<evidence type="ECO:0000313" key="1">
    <source>
        <dbReference type="EMBL" id="KXX74148.1"/>
    </source>
</evidence>
<evidence type="ECO:0000313" key="2">
    <source>
        <dbReference type="Proteomes" id="UP000078237"/>
    </source>
</evidence>
<gene>
    <name evidence="1" type="ORF">MMYC01_209059</name>
</gene>
<accession>A0A175VRM5</accession>
<dbReference type="STRING" id="100816.A0A175VRM5"/>
<comment type="caution">
    <text evidence="1">The sequence shown here is derived from an EMBL/GenBank/DDBJ whole genome shotgun (WGS) entry which is preliminary data.</text>
</comment>
<dbReference type="VEuPathDB" id="FungiDB:MMYC01_209059"/>
<dbReference type="CDD" id="cd08983">
    <property type="entry name" value="GH43_Bt3655-like"/>
    <property type="match status" value="1"/>
</dbReference>
<dbReference type="AlphaFoldDB" id="A0A175VRM5"/>
<dbReference type="PANTHER" id="PTHR43301">
    <property type="entry name" value="ARABINAN ENDO-1,5-ALPHA-L-ARABINOSIDASE"/>
    <property type="match status" value="1"/>
</dbReference>
<dbReference type="EMBL" id="LCTW02000382">
    <property type="protein sequence ID" value="KXX74148.1"/>
    <property type="molecule type" value="Genomic_DNA"/>
</dbReference>
<reference evidence="1 2" key="1">
    <citation type="journal article" date="2016" name="Genome Announc.">
        <title>Genome Sequence of Madurella mycetomatis mm55, Isolated from a Human Mycetoma Case in Sudan.</title>
        <authorList>
            <person name="Smit S."/>
            <person name="Derks M.F."/>
            <person name="Bervoets S."/>
            <person name="Fahal A."/>
            <person name="van Leeuwen W."/>
            <person name="van Belkum A."/>
            <person name="van de Sande W.W."/>
        </authorList>
    </citation>
    <scope>NUCLEOTIDE SEQUENCE [LARGE SCALE GENOMIC DNA]</scope>
    <source>
        <strain evidence="2">mm55</strain>
    </source>
</reference>
<dbReference type="InterPro" id="IPR050727">
    <property type="entry name" value="GH43_arabinanases"/>
</dbReference>
<dbReference type="OrthoDB" id="19657at2759"/>
<dbReference type="Proteomes" id="UP000078237">
    <property type="component" value="Unassembled WGS sequence"/>
</dbReference>
<organism evidence="1 2">
    <name type="scientific">Madurella mycetomatis</name>
    <dbReference type="NCBI Taxonomy" id="100816"/>
    <lineage>
        <taxon>Eukaryota</taxon>
        <taxon>Fungi</taxon>
        <taxon>Dikarya</taxon>
        <taxon>Ascomycota</taxon>
        <taxon>Pezizomycotina</taxon>
        <taxon>Sordariomycetes</taxon>
        <taxon>Sordariomycetidae</taxon>
        <taxon>Sordariales</taxon>
        <taxon>Sordariales incertae sedis</taxon>
        <taxon>Madurella</taxon>
    </lineage>
</organism>
<name>A0A175VRM5_9PEZI</name>
<dbReference type="PANTHER" id="PTHR43301:SF3">
    <property type="entry name" value="ARABINAN ENDO-1,5-ALPHA-L-ARABINOSIDASE A-RELATED"/>
    <property type="match status" value="1"/>
</dbReference>
<dbReference type="Gene3D" id="2.115.10.20">
    <property type="entry name" value="Glycosyl hydrolase domain, family 43"/>
    <property type="match status" value="1"/>
</dbReference>
<protein>
    <submittedName>
        <fullName evidence="1">Uncharacterized protein</fullName>
    </submittedName>
</protein>
<dbReference type="SUPFAM" id="SSF75005">
    <property type="entry name" value="Arabinanase/levansucrase/invertase"/>
    <property type="match status" value="1"/>
</dbReference>
<dbReference type="InterPro" id="IPR023296">
    <property type="entry name" value="Glyco_hydro_beta-prop_sf"/>
</dbReference>
<sequence>MHHLFSYKILIFTGERLPVGEQVYMAVSNDNNPGSWTTLNSGEPVLTSDVGMKGIRDPSLIISPDRSKFFLINTDLKVYGLGWDNGTCFTCNGSKSIIVWESTDLVNWTGPSTPVVSPPEAGMTWAPDAIWDPVREKYMMFWTSKINGVLKTLRAWTGDFKEFTPAEVYVELGMDNTIVYDDETEKYYMVSKNGPDELIQQNVADALDGPWEMVAEGIGKGMPAGEGPLVFRDNVDRQKWHLWIDDYLRGGGYLPFETHDLAGGKWTASDGFKLPANPRHGYVVSM</sequence>